<comment type="caution">
    <text evidence="2">The sequence shown here is derived from an EMBL/GenBank/DDBJ whole genome shotgun (WGS) entry which is preliminary data.</text>
</comment>
<dbReference type="PANTHER" id="PTHR31210:SF8">
    <property type="entry name" value="DUF707 DOMAIN-CONTAINING PROTEIN"/>
    <property type="match status" value="1"/>
</dbReference>
<sequence>MFSAVFFCGSHFVVTDYKEGFHYSQKFLSWGLVDAMHNAISKNCEAQCRPEGIEALPKGIVSKTSDFVMQPLWGPRTQKKPKSSTNLLAIAVGIKQKDCVNKIVKKFLSSDFVVMLFHYDGNVNDWRDLEWSGRAIHVSAMNQTKWWYAKRFLHPDIVSEYAFIFLWDEDLGIENFNVGRYLSIIRKEGLEISQPGLDPDNSEVHHDFTARDKRSEIHRFVEMMAPVFSRASWRCVWHMIQNDLVHAWGLDFQLGYCAKGDRTQNIGIVDSEYIVHYGLPTLGGSAANKTNAEEQDQAAKNMSTSKQLAPSKSSPSDPRTEVRKLSFVELEIFKSRWKKAIREDNCWVDPYQKPPQQSK</sequence>
<dbReference type="OMA" id="SWRCAWY"/>
<proteinExistence type="predicted"/>
<dbReference type="Gramene" id="PRQ25317">
    <property type="protein sequence ID" value="PRQ25317"/>
    <property type="gene ID" value="RchiOBHm_Chr6g0282241"/>
</dbReference>
<dbReference type="InterPro" id="IPR007877">
    <property type="entry name" value="DUF707"/>
</dbReference>
<dbReference type="Pfam" id="PF05212">
    <property type="entry name" value="DUF707"/>
    <property type="match status" value="2"/>
</dbReference>
<accession>A0A2P6PTQ8</accession>
<keyword evidence="3" id="KW-1185">Reference proteome</keyword>
<reference evidence="2 3" key="1">
    <citation type="journal article" date="2018" name="Nat. Genet.">
        <title>The Rosa genome provides new insights in the design of modern roses.</title>
        <authorList>
            <person name="Bendahmane M."/>
        </authorList>
    </citation>
    <scope>NUCLEOTIDE SEQUENCE [LARGE SCALE GENOMIC DNA]</scope>
    <source>
        <strain evidence="3">cv. Old Blush</strain>
    </source>
</reference>
<name>A0A2P6PTQ8_ROSCH</name>
<feature type="region of interest" description="Disordered" evidence="1">
    <location>
        <begin position="286"/>
        <end position="321"/>
    </location>
</feature>
<dbReference type="PANTHER" id="PTHR31210">
    <property type="entry name" value="OS06G0731900 PROTEIN"/>
    <property type="match status" value="1"/>
</dbReference>
<dbReference type="EMBL" id="PDCK01000044">
    <property type="protein sequence ID" value="PRQ25317.1"/>
    <property type="molecule type" value="Genomic_DNA"/>
</dbReference>
<evidence type="ECO:0000256" key="1">
    <source>
        <dbReference type="SAM" id="MobiDB-lite"/>
    </source>
</evidence>
<protein>
    <submittedName>
        <fullName evidence="2">Uncharacterized protein</fullName>
    </submittedName>
</protein>
<feature type="compositionally biased region" description="Polar residues" evidence="1">
    <location>
        <begin position="298"/>
        <end position="317"/>
    </location>
</feature>
<organism evidence="2 3">
    <name type="scientific">Rosa chinensis</name>
    <name type="common">China rose</name>
    <dbReference type="NCBI Taxonomy" id="74649"/>
    <lineage>
        <taxon>Eukaryota</taxon>
        <taxon>Viridiplantae</taxon>
        <taxon>Streptophyta</taxon>
        <taxon>Embryophyta</taxon>
        <taxon>Tracheophyta</taxon>
        <taxon>Spermatophyta</taxon>
        <taxon>Magnoliopsida</taxon>
        <taxon>eudicotyledons</taxon>
        <taxon>Gunneridae</taxon>
        <taxon>Pentapetalae</taxon>
        <taxon>rosids</taxon>
        <taxon>fabids</taxon>
        <taxon>Rosales</taxon>
        <taxon>Rosaceae</taxon>
        <taxon>Rosoideae</taxon>
        <taxon>Rosoideae incertae sedis</taxon>
        <taxon>Rosa</taxon>
    </lineage>
</organism>
<dbReference type="Proteomes" id="UP000238479">
    <property type="component" value="Chromosome 6"/>
</dbReference>
<dbReference type="STRING" id="74649.A0A2P6PTQ8"/>
<evidence type="ECO:0000313" key="3">
    <source>
        <dbReference type="Proteomes" id="UP000238479"/>
    </source>
</evidence>
<evidence type="ECO:0000313" key="2">
    <source>
        <dbReference type="EMBL" id="PRQ25317.1"/>
    </source>
</evidence>
<dbReference type="AlphaFoldDB" id="A0A2P6PTQ8"/>
<gene>
    <name evidence="2" type="ORF">RchiOBHm_Chr6g0282241</name>
</gene>